<evidence type="ECO:0000313" key="2">
    <source>
        <dbReference type="EMBL" id="OVA19891.1"/>
    </source>
</evidence>
<sequence>MAGNLSSVVPVENQSSLTIFDRKNQFSLTSIKYKWDVEYCRFFNFPRNLSSTSTNLKPLAKHRTRFRGTWMSSSSIASLNLIDDASNPETILIVFLGETIVVS</sequence>
<organism evidence="2 3">
    <name type="scientific">Macleaya cordata</name>
    <name type="common">Five-seeded plume-poppy</name>
    <name type="synonym">Bocconia cordata</name>
    <dbReference type="NCBI Taxonomy" id="56857"/>
    <lineage>
        <taxon>Eukaryota</taxon>
        <taxon>Viridiplantae</taxon>
        <taxon>Streptophyta</taxon>
        <taxon>Embryophyta</taxon>
        <taxon>Tracheophyta</taxon>
        <taxon>Spermatophyta</taxon>
        <taxon>Magnoliopsida</taxon>
        <taxon>Ranunculales</taxon>
        <taxon>Papaveraceae</taxon>
        <taxon>Papaveroideae</taxon>
        <taxon>Macleaya</taxon>
    </lineage>
</organism>
<feature type="domain" description="Poor homologous synapsis 1 PH" evidence="1">
    <location>
        <begin position="34"/>
        <end position="101"/>
    </location>
</feature>
<accession>A0A200RB08</accession>
<gene>
    <name evidence="2" type="ORF">BVC80_233g45</name>
</gene>
<comment type="caution">
    <text evidence="2">The sequence shown here is derived from an EMBL/GenBank/DDBJ whole genome shotgun (WGS) entry which is preliminary data.</text>
</comment>
<reference evidence="2 3" key="1">
    <citation type="journal article" date="2017" name="Mol. Plant">
        <title>The Genome of Medicinal Plant Macleaya cordata Provides New Insights into Benzylisoquinoline Alkaloids Metabolism.</title>
        <authorList>
            <person name="Liu X."/>
            <person name="Liu Y."/>
            <person name="Huang P."/>
            <person name="Ma Y."/>
            <person name="Qing Z."/>
            <person name="Tang Q."/>
            <person name="Cao H."/>
            <person name="Cheng P."/>
            <person name="Zheng Y."/>
            <person name="Yuan Z."/>
            <person name="Zhou Y."/>
            <person name="Liu J."/>
            <person name="Tang Z."/>
            <person name="Zhuo Y."/>
            <person name="Zhang Y."/>
            <person name="Yu L."/>
            <person name="Huang J."/>
            <person name="Yang P."/>
            <person name="Peng Q."/>
            <person name="Zhang J."/>
            <person name="Jiang W."/>
            <person name="Zhang Z."/>
            <person name="Lin K."/>
            <person name="Ro D.K."/>
            <person name="Chen X."/>
            <person name="Xiong X."/>
            <person name="Shang Y."/>
            <person name="Huang S."/>
            <person name="Zeng J."/>
        </authorList>
    </citation>
    <scope>NUCLEOTIDE SEQUENCE [LARGE SCALE GENOMIC DNA]</scope>
    <source>
        <strain evidence="3">cv. BLH2017</strain>
        <tissue evidence="2">Root</tissue>
    </source>
</reference>
<dbReference type="OrthoDB" id="1864854at2759"/>
<dbReference type="AlphaFoldDB" id="A0A200RB08"/>
<dbReference type="Proteomes" id="UP000195402">
    <property type="component" value="Unassembled WGS sequence"/>
</dbReference>
<dbReference type="Pfam" id="PF25349">
    <property type="entry name" value="PH_PHS1"/>
    <property type="match status" value="1"/>
</dbReference>
<protein>
    <recommendedName>
        <fullName evidence="1">Poor homologous synapsis 1 PH domain-containing protein</fullName>
    </recommendedName>
</protein>
<evidence type="ECO:0000259" key="1">
    <source>
        <dbReference type="Pfam" id="PF25349"/>
    </source>
</evidence>
<evidence type="ECO:0000313" key="3">
    <source>
        <dbReference type="Proteomes" id="UP000195402"/>
    </source>
</evidence>
<dbReference type="InParanoid" id="A0A200RB08"/>
<dbReference type="EMBL" id="MVGT01000168">
    <property type="protein sequence ID" value="OVA19891.1"/>
    <property type="molecule type" value="Genomic_DNA"/>
</dbReference>
<dbReference type="InterPro" id="IPR057619">
    <property type="entry name" value="PH_PHS1"/>
</dbReference>
<name>A0A200RB08_MACCD</name>
<proteinExistence type="predicted"/>
<keyword evidence="3" id="KW-1185">Reference proteome</keyword>